<feature type="domain" description="Fibronectin type-III" evidence="5">
    <location>
        <begin position="413"/>
        <end position="500"/>
    </location>
</feature>
<protein>
    <recommendedName>
        <fullName evidence="5">Fibronectin type-III domain-containing protein</fullName>
    </recommendedName>
</protein>
<evidence type="ECO:0000256" key="2">
    <source>
        <dbReference type="ARBA" id="ARBA00023295"/>
    </source>
</evidence>
<dbReference type="InterPro" id="IPR013783">
    <property type="entry name" value="Ig-like_fold"/>
</dbReference>
<dbReference type="SUPFAM" id="SSF51445">
    <property type="entry name" value="(Trans)glycosidases"/>
    <property type="match status" value="1"/>
</dbReference>
<dbReference type="EMBL" id="BAAAPO010000006">
    <property type="protein sequence ID" value="GAA1781387.1"/>
    <property type="molecule type" value="Genomic_DNA"/>
</dbReference>
<dbReference type="Gene3D" id="3.20.20.80">
    <property type="entry name" value="Glycosidases"/>
    <property type="match status" value="1"/>
</dbReference>
<keyword evidence="3" id="KW-0624">Polysaccharide degradation</keyword>
<keyword evidence="2" id="KW-0378">Hydrolase</keyword>
<dbReference type="Gene3D" id="2.60.40.10">
    <property type="entry name" value="Immunoglobulins"/>
    <property type="match status" value="4"/>
</dbReference>
<dbReference type="InterPro" id="IPR036116">
    <property type="entry name" value="FN3_sf"/>
</dbReference>
<keyword evidence="2" id="KW-0326">Glycosidase</keyword>
<feature type="domain" description="Fibronectin type-III" evidence="5">
    <location>
        <begin position="44"/>
        <end position="129"/>
    </location>
</feature>
<evidence type="ECO:0000313" key="7">
    <source>
        <dbReference type="Proteomes" id="UP001499938"/>
    </source>
</evidence>
<dbReference type="InterPro" id="IPR017853">
    <property type="entry name" value="GH"/>
</dbReference>
<evidence type="ECO:0000313" key="6">
    <source>
        <dbReference type="EMBL" id="GAA1781387.1"/>
    </source>
</evidence>
<dbReference type="PANTHER" id="PTHR46708">
    <property type="entry name" value="TENASCIN"/>
    <property type="match status" value="1"/>
</dbReference>
<evidence type="ECO:0000259" key="5">
    <source>
        <dbReference type="PROSITE" id="PS50853"/>
    </source>
</evidence>
<reference evidence="7" key="1">
    <citation type="journal article" date="2019" name="Int. J. Syst. Evol. Microbiol.">
        <title>The Global Catalogue of Microorganisms (GCM) 10K type strain sequencing project: providing services to taxonomists for standard genome sequencing and annotation.</title>
        <authorList>
            <consortium name="The Broad Institute Genomics Platform"/>
            <consortium name="The Broad Institute Genome Sequencing Center for Infectious Disease"/>
            <person name="Wu L."/>
            <person name="Ma J."/>
        </authorList>
    </citation>
    <scope>NUCLEOTIDE SEQUENCE [LARGE SCALE GENOMIC DNA]</scope>
    <source>
        <strain evidence="7">JCM 15592</strain>
    </source>
</reference>
<keyword evidence="3" id="KW-0119">Carbohydrate metabolism</keyword>
<dbReference type="SUPFAM" id="SSF49265">
    <property type="entry name" value="Fibronectin type III"/>
    <property type="match status" value="3"/>
</dbReference>
<dbReference type="PROSITE" id="PS50853">
    <property type="entry name" value="FN3"/>
    <property type="match status" value="4"/>
</dbReference>
<organism evidence="6 7">
    <name type="scientific">Nostocoides veronense</name>
    <dbReference type="NCBI Taxonomy" id="330836"/>
    <lineage>
        <taxon>Bacteria</taxon>
        <taxon>Bacillati</taxon>
        <taxon>Actinomycetota</taxon>
        <taxon>Actinomycetes</taxon>
        <taxon>Micrococcales</taxon>
        <taxon>Intrasporangiaceae</taxon>
        <taxon>Nostocoides</taxon>
    </lineage>
</organism>
<dbReference type="InterPro" id="IPR003961">
    <property type="entry name" value="FN3_dom"/>
</dbReference>
<dbReference type="CDD" id="cd00063">
    <property type="entry name" value="FN3"/>
    <property type="match status" value="3"/>
</dbReference>
<feature type="signal peptide" evidence="4">
    <location>
        <begin position="1"/>
        <end position="39"/>
    </location>
</feature>
<name>A0ABP4XM26_9MICO</name>
<proteinExistence type="predicted"/>
<evidence type="ECO:0000256" key="1">
    <source>
        <dbReference type="ARBA" id="ARBA00022737"/>
    </source>
</evidence>
<feature type="domain" description="Fibronectin type-III" evidence="5">
    <location>
        <begin position="232"/>
        <end position="315"/>
    </location>
</feature>
<accession>A0ABP4XM26</accession>
<sequence length="841" mass="86183">MVGHPASKHPSGNGPARRAAWALLAAVAVLIGLASPAMAGDTRPPTTPTNLRSAPGVSTVALTWTASKDNVGVRYYLVTVGGQTRRPTATKISVGNLKPATRYTATVRAVDGAGNRSRPVSVTVTTLPAGAVDTIAPTPPGPVVVGATTATSAQLTWGAASDNVGVTAYLVTPSGLPTTTVSGTDTTLTGLSPDTTYTIAVVARDAAGNLSAPVTAEVRTPGTPADVTAPSPPTGLVATGVTTGGAELAWVASIDAVGVTGYRVTVDGRTLEVTAPAASLSGLEEARTYAVSVVAVDAAGNLSAPGTVNFRTPQSPDVTAPSAATVSVVPGTTSAAVVVGGASDDRAVLRYWVMVGGQTLQAGSAGTVVARGLAPATAYTVKVVVRDPAGNEAPPTTVDFTTKSATPGPDVQAPETPADLGVVAGSTALTVRWAPAADDVEVDHYEVTVGDDTLAVPTPSGAVEGLSPDTTYPVRVSAVDAAGNVSAPAQLTVTTRPAPAARGLAGNIAWFGKGTTRASMDEALASPLIDGLSVFARWGDLTQDGTSFDFSFFDTARSAAAAAGKPWKGMIVLGVAGKGMPAHVLDALPANERITIGGETFPVFWSESTHQAAVAMQRAVAQRYGSDPNLVQWRVTGLWSVNGEPWFLGGATGRQTWLATYRLTHPGATIEDLRTAYDAYERQIWSDAAGLWPARVRLSQAAGDAIGDTDTLVPVGDPARHPHRLATWSAVRAELGERMVGQFNGVDDGIGAAGYGVWLPAAFGPAGRYPGRIGAQAIGGVSQDTRLTAESFREMTRLLTERGYSYGELYGTDVLYALRGVTPEARSLRETLAGYHGAWRP</sequence>
<keyword evidence="1" id="KW-0677">Repeat</keyword>
<keyword evidence="7" id="KW-1185">Reference proteome</keyword>
<keyword evidence="4" id="KW-0732">Signal</keyword>
<dbReference type="PANTHER" id="PTHR46708:SF2">
    <property type="entry name" value="FIBRONECTIN TYPE-III DOMAIN-CONTAINING PROTEIN"/>
    <property type="match status" value="1"/>
</dbReference>
<feature type="domain" description="Fibronectin type-III" evidence="5">
    <location>
        <begin position="139"/>
        <end position="226"/>
    </location>
</feature>
<evidence type="ECO:0000256" key="4">
    <source>
        <dbReference type="SAM" id="SignalP"/>
    </source>
</evidence>
<feature type="chain" id="PRO_5047164557" description="Fibronectin type-III domain-containing protein" evidence="4">
    <location>
        <begin position="40"/>
        <end position="841"/>
    </location>
</feature>
<dbReference type="Proteomes" id="UP001499938">
    <property type="component" value="Unassembled WGS sequence"/>
</dbReference>
<gene>
    <name evidence="6" type="ORF">GCM10009811_03450</name>
</gene>
<evidence type="ECO:0000256" key="3">
    <source>
        <dbReference type="ARBA" id="ARBA00023326"/>
    </source>
</evidence>
<dbReference type="Pfam" id="PF00041">
    <property type="entry name" value="fn3"/>
    <property type="match status" value="4"/>
</dbReference>
<dbReference type="InterPro" id="IPR050991">
    <property type="entry name" value="ECM_Regulatory_Proteins"/>
</dbReference>
<dbReference type="SMART" id="SM00060">
    <property type="entry name" value="FN3"/>
    <property type="match status" value="5"/>
</dbReference>
<dbReference type="RefSeq" id="WP_344080349.1">
    <property type="nucleotide sequence ID" value="NZ_BAAAPO010000006.1"/>
</dbReference>
<comment type="caution">
    <text evidence="6">The sequence shown here is derived from an EMBL/GenBank/DDBJ whole genome shotgun (WGS) entry which is preliminary data.</text>
</comment>